<evidence type="ECO:0000313" key="3">
    <source>
        <dbReference type="Proteomes" id="UP000602087"/>
    </source>
</evidence>
<proteinExistence type="predicted"/>
<organism evidence="2 3">
    <name type="scientific">Sanguibacter suaedae</name>
    <dbReference type="NCBI Taxonomy" id="2795737"/>
    <lineage>
        <taxon>Bacteria</taxon>
        <taxon>Bacillati</taxon>
        <taxon>Actinomycetota</taxon>
        <taxon>Actinomycetes</taxon>
        <taxon>Micrococcales</taxon>
        <taxon>Sanguibacteraceae</taxon>
        <taxon>Sanguibacter</taxon>
    </lineage>
</organism>
<feature type="domain" description="DUF4031" evidence="1">
    <location>
        <begin position="3"/>
        <end position="77"/>
    </location>
</feature>
<dbReference type="Pfam" id="PF13223">
    <property type="entry name" value="DUF4031"/>
    <property type="match status" value="1"/>
</dbReference>
<comment type="caution">
    <text evidence="2">The sequence shown here is derived from an EMBL/GenBank/DDBJ whole genome shotgun (WGS) entry which is preliminary data.</text>
</comment>
<protein>
    <submittedName>
        <fullName evidence="2">DUF4031 domain-containing protein</fullName>
    </submittedName>
</protein>
<accession>A0A934I5C5</accession>
<evidence type="ECO:0000259" key="1">
    <source>
        <dbReference type="Pfam" id="PF13223"/>
    </source>
</evidence>
<gene>
    <name evidence="2" type="ORF">JAV76_05890</name>
</gene>
<dbReference type="AlphaFoldDB" id="A0A934I5C5"/>
<evidence type="ECO:0000313" key="2">
    <source>
        <dbReference type="EMBL" id="MBI9114541.1"/>
    </source>
</evidence>
<dbReference type="InterPro" id="IPR025109">
    <property type="entry name" value="DUF4031"/>
</dbReference>
<keyword evidence="3" id="KW-1185">Reference proteome</keyword>
<dbReference type="RefSeq" id="WP_198733109.1">
    <property type="nucleotide sequence ID" value="NZ_JAEINH010000004.1"/>
</dbReference>
<dbReference type="Proteomes" id="UP000602087">
    <property type="component" value="Unassembled WGS sequence"/>
</dbReference>
<reference evidence="2" key="1">
    <citation type="submission" date="2020-12" db="EMBL/GenBank/DDBJ databases">
        <title>Sanguibacter suaedae sp. nov., isolated from Suaeda aralocaspica.</title>
        <authorList>
            <person name="Ma Q."/>
        </authorList>
    </citation>
    <scope>NUCLEOTIDE SEQUENCE</scope>
    <source>
        <strain evidence="2">YZGR15</strain>
    </source>
</reference>
<name>A0A934I5C5_9MICO</name>
<sequence length="94" mass="10869">MTVLLDSPLWPRHDRLWGHLVSDTSVEELHAFADAAGIPRRAFDRDHYDVPEERYPELVALGAVRVERREIVRRLRASGLRVTARERRSSTPGR</sequence>
<dbReference type="EMBL" id="JAEINH010000004">
    <property type="protein sequence ID" value="MBI9114541.1"/>
    <property type="molecule type" value="Genomic_DNA"/>
</dbReference>